<evidence type="ECO:0000313" key="2">
    <source>
        <dbReference type="Proteomes" id="UP000249239"/>
    </source>
</evidence>
<organism evidence="1 2">
    <name type="scientific">Breznakibacter xylanolyticus</name>
    <dbReference type="NCBI Taxonomy" id="990"/>
    <lineage>
        <taxon>Bacteria</taxon>
        <taxon>Pseudomonadati</taxon>
        <taxon>Bacteroidota</taxon>
        <taxon>Bacteroidia</taxon>
        <taxon>Marinilabiliales</taxon>
        <taxon>Marinilabiliaceae</taxon>
        <taxon>Breznakibacter</taxon>
    </lineage>
</organism>
<protein>
    <submittedName>
        <fullName evidence="1">Uncharacterized protein</fullName>
    </submittedName>
</protein>
<dbReference type="EMBL" id="QKZK01000004">
    <property type="protein sequence ID" value="PZX19525.1"/>
    <property type="molecule type" value="Genomic_DNA"/>
</dbReference>
<keyword evidence="2" id="KW-1185">Reference proteome</keyword>
<evidence type="ECO:0000313" key="1">
    <source>
        <dbReference type="EMBL" id="PZX19525.1"/>
    </source>
</evidence>
<dbReference type="Proteomes" id="UP000249239">
    <property type="component" value="Unassembled WGS sequence"/>
</dbReference>
<comment type="caution">
    <text evidence="1">The sequence shown here is derived from an EMBL/GenBank/DDBJ whole genome shotgun (WGS) entry which is preliminary data.</text>
</comment>
<reference evidence="1 2" key="1">
    <citation type="submission" date="2018-06" db="EMBL/GenBank/DDBJ databases">
        <title>Genomic Encyclopedia of Archaeal and Bacterial Type Strains, Phase II (KMG-II): from individual species to whole genera.</title>
        <authorList>
            <person name="Goeker M."/>
        </authorList>
    </citation>
    <scope>NUCLEOTIDE SEQUENCE [LARGE SCALE GENOMIC DNA]</scope>
    <source>
        <strain evidence="1 2">DSM 6779</strain>
    </source>
</reference>
<name>A0A2W7NGJ1_9BACT</name>
<dbReference type="RefSeq" id="WP_111444503.1">
    <property type="nucleotide sequence ID" value="NZ_QKZK01000004.1"/>
</dbReference>
<dbReference type="OrthoDB" id="1121333at2"/>
<dbReference type="AlphaFoldDB" id="A0A2W7NGJ1"/>
<sequence>MKKILIPLVVAWMMMPSCDLKDVKLYPSMSESTTEYIHHQGSYSETGIYNVTEIKNSINDLDAEGRVTDVMIEGLYLNILLNTQIDYPVTTATSTSADLILTDWDGIDFNLADDVTIELNKTSQTVNLHEYLDSEGVNQLRDMLFDVATNAVPAGATEVRVALNGVMTPVNGFVNAQVDIVIDLSIEFTPE</sequence>
<proteinExistence type="predicted"/>
<accession>A0A2W7NGJ1</accession>
<gene>
    <name evidence="1" type="ORF">LX69_00794</name>
</gene>